<evidence type="ECO:0000313" key="2">
    <source>
        <dbReference type="EMBL" id="QNA44673.1"/>
    </source>
</evidence>
<reference evidence="3" key="1">
    <citation type="submission" date="2020-08" db="EMBL/GenBank/DDBJ databases">
        <title>Lacibacter sp. S13-6-6 genome sequencing.</title>
        <authorList>
            <person name="Jin L."/>
        </authorList>
    </citation>
    <scope>NUCLEOTIDE SEQUENCE [LARGE SCALE GENOMIC DNA]</scope>
    <source>
        <strain evidence="3">S13-6-6</strain>
    </source>
</reference>
<protein>
    <submittedName>
        <fullName evidence="2">Uncharacterized protein</fullName>
    </submittedName>
</protein>
<dbReference type="RefSeq" id="WP_182803063.1">
    <property type="nucleotide sequence ID" value="NZ_CP060007.1"/>
</dbReference>
<sequence>MLRYNIILCLLLLMQQSNAQKLMKLPANIEQLAEPLQVKQKTGIGFLRYEFGPYRLLNSRKGWTSKSNTTTEQQDVLSRLLSNVKEVEQNIKQKRSFKLLRNETDTAIVNMATTTTLYYTQPKNNIFGRNEGPATYNRGKTDLITTILSADTSDWIFSTAQQETAGIVSISEEVVAVLTNGIREIELLPVNHYADGKKAMYVLGYVFQENGIPIAAVQFRGLPLMAHKQNFVWLPKNESKELQFVIAAVATVMLALSQEMAAPGG</sequence>
<evidence type="ECO:0000256" key="1">
    <source>
        <dbReference type="SAM" id="SignalP"/>
    </source>
</evidence>
<dbReference type="EMBL" id="CP060007">
    <property type="protein sequence ID" value="QNA44673.1"/>
    <property type="molecule type" value="Genomic_DNA"/>
</dbReference>
<feature type="signal peptide" evidence="1">
    <location>
        <begin position="1"/>
        <end position="19"/>
    </location>
</feature>
<feature type="chain" id="PRO_5028851994" evidence="1">
    <location>
        <begin position="20"/>
        <end position="265"/>
    </location>
</feature>
<name>A0A7G5XGS0_9BACT</name>
<organism evidence="2 3">
    <name type="scientific">Lacibacter sediminis</name>
    <dbReference type="NCBI Taxonomy" id="2760713"/>
    <lineage>
        <taxon>Bacteria</taxon>
        <taxon>Pseudomonadati</taxon>
        <taxon>Bacteroidota</taxon>
        <taxon>Chitinophagia</taxon>
        <taxon>Chitinophagales</taxon>
        <taxon>Chitinophagaceae</taxon>
        <taxon>Lacibacter</taxon>
    </lineage>
</organism>
<dbReference type="Proteomes" id="UP000515344">
    <property type="component" value="Chromosome"/>
</dbReference>
<evidence type="ECO:0000313" key="3">
    <source>
        <dbReference type="Proteomes" id="UP000515344"/>
    </source>
</evidence>
<keyword evidence="3" id="KW-1185">Reference proteome</keyword>
<keyword evidence="1" id="KW-0732">Signal</keyword>
<dbReference type="KEGG" id="lacs:H4075_00305"/>
<proteinExistence type="predicted"/>
<accession>A0A7G5XGS0</accession>
<gene>
    <name evidence="2" type="ORF">H4075_00305</name>
</gene>
<dbReference type="AlphaFoldDB" id="A0A7G5XGS0"/>